<gene>
    <name evidence="1" type="ORF">EI684_21420</name>
</gene>
<evidence type="ECO:0000313" key="1">
    <source>
        <dbReference type="EMBL" id="RRR66029.1"/>
    </source>
</evidence>
<accession>A0A426TRE5</accession>
<proteinExistence type="predicted"/>
<comment type="caution">
    <text evidence="1">The sequence shown here is derived from an EMBL/GenBank/DDBJ whole genome shotgun (WGS) entry which is preliminary data.</text>
</comment>
<protein>
    <submittedName>
        <fullName evidence="1">Uncharacterized protein</fullName>
    </submittedName>
</protein>
<organism evidence="1 2">
    <name type="scientific">Candidatus Viridilinea halotolerans</name>
    <dbReference type="NCBI Taxonomy" id="2491704"/>
    <lineage>
        <taxon>Bacteria</taxon>
        <taxon>Bacillati</taxon>
        <taxon>Chloroflexota</taxon>
        <taxon>Chloroflexia</taxon>
        <taxon>Chloroflexales</taxon>
        <taxon>Chloroflexineae</taxon>
        <taxon>Oscillochloridaceae</taxon>
        <taxon>Candidatus Viridilinea</taxon>
    </lineage>
</organism>
<name>A0A426TRE5_9CHLR</name>
<reference evidence="1 2" key="1">
    <citation type="submission" date="2018-12" db="EMBL/GenBank/DDBJ databases">
        <title>Genome Sequence of Candidatus Viridilinea halotolerans isolated from saline sulfide-rich spring.</title>
        <authorList>
            <person name="Grouzdev D.S."/>
            <person name="Burganskaya E.I."/>
            <person name="Krutkina M.S."/>
            <person name="Sukhacheva M.V."/>
            <person name="Gorlenko V.M."/>
        </authorList>
    </citation>
    <scope>NUCLEOTIDE SEQUENCE [LARGE SCALE GENOMIC DNA]</scope>
    <source>
        <strain evidence="1">Chok-6</strain>
    </source>
</reference>
<evidence type="ECO:0000313" key="2">
    <source>
        <dbReference type="Proteomes" id="UP000280307"/>
    </source>
</evidence>
<dbReference type="Proteomes" id="UP000280307">
    <property type="component" value="Unassembled WGS sequence"/>
</dbReference>
<sequence>MVSTPHDDLQRHAMEDEHDASLYRAPDPLPALPPTDPSFPAWMAVLRVDQREVRIIRGDLIAAYAEDFPTNPDASIRAPFMGRDATGAEWFPISYWFSNAVKAALYLVDYLATTPAPDLEPEGDADPPAWIVVWRADHGEFRIVCSEVLDRYDSCFAEGGPFDGPDREGVEWAYYGCEAFGAPSFAARAMAHIAAGHTTAFGAVDYDAPPTAVSLP</sequence>
<dbReference type="EMBL" id="RSAS01000889">
    <property type="protein sequence ID" value="RRR66029.1"/>
    <property type="molecule type" value="Genomic_DNA"/>
</dbReference>
<dbReference type="AlphaFoldDB" id="A0A426TRE5"/>